<reference evidence="2 3" key="1">
    <citation type="submission" date="2023-08" db="EMBL/GenBank/DDBJ databases">
        <title>Arthrobacter horti sp. nov., isolated from forest soil.</title>
        <authorList>
            <person name="Park M."/>
        </authorList>
    </citation>
    <scope>NUCLEOTIDE SEQUENCE [LARGE SCALE GENOMIC DNA]</scope>
    <source>
        <strain evidence="2 3">YJM1</strain>
    </source>
</reference>
<evidence type="ECO:0000256" key="1">
    <source>
        <dbReference type="SAM" id="MobiDB-lite"/>
    </source>
</evidence>
<name>A0ABT9IIY1_9MICC</name>
<dbReference type="SUPFAM" id="SSF53474">
    <property type="entry name" value="alpha/beta-Hydrolases"/>
    <property type="match status" value="1"/>
</dbReference>
<comment type="caution">
    <text evidence="2">The sequence shown here is derived from an EMBL/GenBank/DDBJ whole genome shotgun (WGS) entry which is preliminary data.</text>
</comment>
<organism evidence="2 3">
    <name type="scientific">Arthrobacter horti</name>
    <dbReference type="NCBI Taxonomy" id="3068273"/>
    <lineage>
        <taxon>Bacteria</taxon>
        <taxon>Bacillati</taxon>
        <taxon>Actinomycetota</taxon>
        <taxon>Actinomycetes</taxon>
        <taxon>Micrococcales</taxon>
        <taxon>Micrococcaceae</taxon>
        <taxon>Arthrobacter</taxon>
    </lineage>
</organism>
<gene>
    <name evidence="2" type="ORF">Q9R02_00010</name>
</gene>
<dbReference type="InterPro" id="IPR029058">
    <property type="entry name" value="AB_hydrolase_fold"/>
</dbReference>
<dbReference type="Proteomes" id="UP001232725">
    <property type="component" value="Unassembled WGS sequence"/>
</dbReference>
<keyword evidence="3" id="KW-1185">Reference proteome</keyword>
<accession>A0ABT9IIY1</accession>
<dbReference type="RefSeq" id="WP_305994596.1">
    <property type="nucleotide sequence ID" value="NZ_JAVALS010000001.1"/>
</dbReference>
<feature type="region of interest" description="Disordered" evidence="1">
    <location>
        <begin position="1"/>
        <end position="25"/>
    </location>
</feature>
<protein>
    <submittedName>
        <fullName evidence="2">Uncharacterized protein</fullName>
    </submittedName>
</protein>
<evidence type="ECO:0000313" key="2">
    <source>
        <dbReference type="EMBL" id="MDP5225542.1"/>
    </source>
</evidence>
<proteinExistence type="predicted"/>
<evidence type="ECO:0000313" key="3">
    <source>
        <dbReference type="Proteomes" id="UP001232725"/>
    </source>
</evidence>
<dbReference type="EMBL" id="JAVALS010000001">
    <property type="protein sequence ID" value="MDP5225542.1"/>
    <property type="molecule type" value="Genomic_DNA"/>
</dbReference>
<sequence length="314" mass="34585">MRDGNLLSEGPGADSASKVEDSGVADGPRILNPQVAAYFHRDVDAFANCLEVKNGIHVVNYNGEKIDVLVADHGAPVTVVFFHGSMPRESKKPIFVGTNFSGDGIFNRVSVSDPTLVAVPGLKLSWYAGSDRQPRLQEVLRKILARVFASLGTPPERCVFFGSSGGGFAALQIGRYFDGSCSLAMNPQTSIGRFHKGPVEQYLKSSWDVDEPKDLPEHVEHDVIPAYSRKFRNTVLYIQNENDWMHVAYHQRPFFDSADSASAIWSLIRPWNDPKEMMGHTIPPKPVVKEILDKTVASVGDWDAAASSLGFVRR</sequence>
<dbReference type="Gene3D" id="3.40.50.1820">
    <property type="entry name" value="alpha/beta hydrolase"/>
    <property type="match status" value="1"/>
</dbReference>